<proteinExistence type="inferred from homology"/>
<comment type="similarity">
    <text evidence="2">Belongs to the NADH dehydrogenase family.</text>
</comment>
<dbReference type="SUPFAM" id="SSF51905">
    <property type="entry name" value="FAD/NAD(P)-binding domain"/>
    <property type="match status" value="1"/>
</dbReference>
<evidence type="ECO:0000256" key="3">
    <source>
        <dbReference type="ARBA" id="ARBA00022630"/>
    </source>
</evidence>
<dbReference type="EMBL" id="NHRJ02000004">
    <property type="protein sequence ID" value="PZE21055.1"/>
    <property type="molecule type" value="Genomic_DNA"/>
</dbReference>
<dbReference type="PRINTS" id="PR00368">
    <property type="entry name" value="FADPNR"/>
</dbReference>
<protein>
    <submittedName>
        <fullName evidence="8">NAD(P)/FAD-dependent oxidoreductase</fullName>
    </submittedName>
</protein>
<evidence type="ECO:0000256" key="2">
    <source>
        <dbReference type="ARBA" id="ARBA00005272"/>
    </source>
</evidence>
<keyword evidence="6" id="KW-0732">Signal</keyword>
<organism evidence="8 9">
    <name type="scientific">Paenibacillus xerothermodurans</name>
    <dbReference type="NCBI Taxonomy" id="1977292"/>
    <lineage>
        <taxon>Bacteria</taxon>
        <taxon>Bacillati</taxon>
        <taxon>Bacillota</taxon>
        <taxon>Bacilli</taxon>
        <taxon>Bacillales</taxon>
        <taxon>Paenibacillaceae</taxon>
        <taxon>Paenibacillus</taxon>
    </lineage>
</organism>
<evidence type="ECO:0000313" key="8">
    <source>
        <dbReference type="EMBL" id="PZE21055.1"/>
    </source>
</evidence>
<evidence type="ECO:0000256" key="1">
    <source>
        <dbReference type="ARBA" id="ARBA00001974"/>
    </source>
</evidence>
<evidence type="ECO:0000256" key="5">
    <source>
        <dbReference type="ARBA" id="ARBA00023002"/>
    </source>
</evidence>
<dbReference type="Gene3D" id="3.50.50.100">
    <property type="match status" value="1"/>
</dbReference>
<evidence type="ECO:0000256" key="6">
    <source>
        <dbReference type="SAM" id="SignalP"/>
    </source>
</evidence>
<keyword evidence="5" id="KW-0560">Oxidoreductase</keyword>
<feature type="domain" description="FAD/NAD(P)-binding" evidence="7">
    <location>
        <begin position="4"/>
        <end position="318"/>
    </location>
</feature>
<dbReference type="PANTHER" id="PTHR42913:SF3">
    <property type="entry name" value="64 KDA MITOCHONDRIAL NADH DEHYDROGENASE (EUROFUNG)"/>
    <property type="match status" value="1"/>
</dbReference>
<dbReference type="GO" id="GO:0019646">
    <property type="term" value="P:aerobic electron transport chain"/>
    <property type="evidence" value="ECO:0007669"/>
    <property type="project" value="TreeGrafter"/>
</dbReference>
<evidence type="ECO:0000313" key="9">
    <source>
        <dbReference type="Proteomes" id="UP000214746"/>
    </source>
</evidence>
<dbReference type="InterPro" id="IPR051169">
    <property type="entry name" value="NADH-Q_oxidoreductase"/>
</dbReference>
<feature type="signal peptide" evidence="6">
    <location>
        <begin position="1"/>
        <end position="23"/>
    </location>
</feature>
<feature type="chain" id="PRO_5039718061" evidence="6">
    <location>
        <begin position="24"/>
        <end position="392"/>
    </location>
</feature>
<reference evidence="8" key="1">
    <citation type="submission" date="2018-06" db="EMBL/GenBank/DDBJ databases">
        <title>Paenibacillus xerothermodurans sp. nov. an extremely dry heat resistant spore forming bacterium isolated from the soil of Cape Canaveral, Florida.</title>
        <authorList>
            <person name="Seuylemezian A."/>
            <person name="Kaur N."/>
            <person name="Patil P."/>
            <person name="Patil P."/>
            <person name="Mayilraj S."/>
            <person name="Vaishampayan P."/>
        </authorList>
    </citation>
    <scope>NUCLEOTIDE SEQUENCE [LARGE SCALE GENOMIC DNA]</scope>
    <source>
        <strain evidence="8">ATCC 27380</strain>
    </source>
</reference>
<dbReference type="InterPro" id="IPR036188">
    <property type="entry name" value="FAD/NAD-bd_sf"/>
</dbReference>
<evidence type="ECO:0000256" key="4">
    <source>
        <dbReference type="ARBA" id="ARBA00022827"/>
    </source>
</evidence>
<keyword evidence="4" id="KW-0274">FAD</keyword>
<dbReference type="Pfam" id="PF07992">
    <property type="entry name" value="Pyr_redox_2"/>
    <property type="match status" value="1"/>
</dbReference>
<accession>A0A2W1NNL8</accession>
<dbReference type="InterPro" id="IPR023753">
    <property type="entry name" value="FAD/NAD-binding_dom"/>
</dbReference>
<keyword evidence="3" id="KW-0285">Flavoprotein</keyword>
<dbReference type="AlphaFoldDB" id="A0A2W1NNL8"/>
<keyword evidence="9" id="KW-1185">Reference proteome</keyword>
<dbReference type="GO" id="GO:0003955">
    <property type="term" value="F:NAD(P)H dehydrogenase (quinone) activity"/>
    <property type="evidence" value="ECO:0007669"/>
    <property type="project" value="TreeGrafter"/>
</dbReference>
<gene>
    <name evidence="8" type="ORF">CBW46_010265</name>
</gene>
<dbReference type="Proteomes" id="UP000214746">
    <property type="component" value="Unassembled WGS sequence"/>
</dbReference>
<evidence type="ECO:0000259" key="7">
    <source>
        <dbReference type="Pfam" id="PF07992"/>
    </source>
</evidence>
<dbReference type="RefSeq" id="WP_089199911.1">
    <property type="nucleotide sequence ID" value="NZ_NHRJ02000004.1"/>
</dbReference>
<dbReference type="PANTHER" id="PTHR42913">
    <property type="entry name" value="APOPTOSIS-INDUCING FACTOR 1"/>
    <property type="match status" value="1"/>
</dbReference>
<name>A0A2W1NNL8_PAEXE</name>
<comment type="cofactor">
    <cofactor evidence="1">
        <name>FAD</name>
        <dbReference type="ChEBI" id="CHEBI:57692"/>
    </cofactor>
</comment>
<dbReference type="OrthoDB" id="9781621at2"/>
<comment type="caution">
    <text evidence="8">The sequence shown here is derived from an EMBL/GenBank/DDBJ whole genome shotgun (WGS) entry which is preliminary data.</text>
</comment>
<sequence length="392" mass="41467">MSKQILILGAGYGGLLSALSARANLSAEEATITVINRVGTHQIITELHRLAAGNVDEKAVALPLDKLLKGKQINVQVGTVENIDLQGHKVLLADGTTHGYDALVLALGSETNYFGIPGLQENSFTLKSVGDANRIYTHVKERIREYSKTKNKADATFVIGGGGLTGVELVGELADELPGICRENGVDFNDVSLYLVEAMPTILPMFSPELIARATTSLEARGVQFLTGLPITEMNGNVVSLKDGRTIESNTVVWTGGVQGNSLVANCGIEVNRGRATVNEFLQSVSHPDVFLAGDCAVVFGPEGRPYPPTAQLAWQMGEVVGHNIASYFNGTSMDALAPVFSGTLASLGRKDGIGTIGESGIELKGTPASLMKKASNARYLSHINGLFALAY</sequence>